<comment type="caution">
    <text evidence="2">The sequence shown here is derived from an EMBL/GenBank/DDBJ whole genome shotgun (WGS) entry which is preliminary data.</text>
</comment>
<feature type="transmembrane region" description="Helical" evidence="1">
    <location>
        <begin position="72"/>
        <end position="90"/>
    </location>
</feature>
<name>A0A2T4UQ96_9MICO</name>
<evidence type="ECO:0000313" key="3">
    <source>
        <dbReference type="Proteomes" id="UP000241085"/>
    </source>
</evidence>
<keyword evidence="1" id="KW-0472">Membrane</keyword>
<protein>
    <submittedName>
        <fullName evidence="2">Uncharacterized protein</fullName>
    </submittedName>
</protein>
<keyword evidence="3" id="KW-1185">Reference proteome</keyword>
<organism evidence="2 3">
    <name type="scientific">Rathayibacter caricis DSM 15933</name>
    <dbReference type="NCBI Taxonomy" id="1328867"/>
    <lineage>
        <taxon>Bacteria</taxon>
        <taxon>Bacillati</taxon>
        <taxon>Actinomycetota</taxon>
        <taxon>Actinomycetes</taxon>
        <taxon>Micrococcales</taxon>
        <taxon>Microbacteriaceae</taxon>
        <taxon>Rathayibacter</taxon>
    </lineage>
</organism>
<reference evidence="2 3" key="1">
    <citation type="submission" date="2018-03" db="EMBL/GenBank/DDBJ databases">
        <title>Bacteriophage NCPPB3778 and a type I-E CRISPR drive the evolution of the US Biological Select Agent, Rathayibacter toxicus.</title>
        <authorList>
            <person name="Davis E.W.II."/>
            <person name="Tabima J.F."/>
            <person name="Weisberg A.J."/>
            <person name="Dantas Lopes L."/>
            <person name="Wiseman M.S."/>
            <person name="Wiseman M.S."/>
            <person name="Pupko T."/>
            <person name="Belcher M.S."/>
            <person name="Sechler A.J."/>
            <person name="Tancos M.A."/>
            <person name="Schroeder B.K."/>
            <person name="Murray T.D."/>
            <person name="Luster D.G."/>
            <person name="Schneider W.L."/>
            <person name="Rogers E."/>
            <person name="Andreote F.D."/>
            <person name="Grunwald N.J."/>
            <person name="Putnam M.L."/>
            <person name="Chang J.H."/>
        </authorList>
    </citation>
    <scope>NUCLEOTIDE SEQUENCE [LARGE SCALE GENOMIC DNA]</scope>
    <source>
        <strain evidence="2 3">DSM 15933</strain>
    </source>
</reference>
<dbReference type="EMBL" id="PZPL01000001">
    <property type="protein sequence ID" value="PTL71699.1"/>
    <property type="molecule type" value="Genomic_DNA"/>
</dbReference>
<keyword evidence="1" id="KW-0812">Transmembrane</keyword>
<sequence length="117" mass="12016">MPVLMVGAAAIAVVGLAFVLDGVALACNEPIPPQCTGFAVPWPDLSVAALATLALAAATSAIPERAYERWRYALLVSMGVGIIACCILVVRTGSVPADRYYETTSAARVPGRLVGSA</sequence>
<feature type="transmembrane region" description="Helical" evidence="1">
    <location>
        <begin position="42"/>
        <end position="60"/>
    </location>
</feature>
<gene>
    <name evidence="2" type="ORF">C1I63_01765</name>
</gene>
<proteinExistence type="predicted"/>
<evidence type="ECO:0000313" key="2">
    <source>
        <dbReference type="EMBL" id="PTL71699.1"/>
    </source>
</evidence>
<dbReference type="AlphaFoldDB" id="A0A2T4UQ96"/>
<dbReference type="Proteomes" id="UP000241085">
    <property type="component" value="Unassembled WGS sequence"/>
</dbReference>
<keyword evidence="1" id="KW-1133">Transmembrane helix</keyword>
<evidence type="ECO:0000256" key="1">
    <source>
        <dbReference type="SAM" id="Phobius"/>
    </source>
</evidence>
<accession>A0A2T4UQ96</accession>